<dbReference type="InterPro" id="IPR029157">
    <property type="entry name" value="CEP44_CC"/>
</dbReference>
<sequence>MEKVAFSTLQQKLVSLRFDGWDAISECDVYTGAPYCYALFMRHILSSFPTATAALMRKHSWFCIEGEDGALASAVLRVLAKECGYKARITPLQFRAKKYAAAKMAMCSDLFDCLRVLTARHASRAKPRRATVASGDFPRPLVCYSADVKNLEQPLEAQLHSLDERRRTLNAVVRTAPTCASL</sequence>
<dbReference type="VEuPathDB" id="TriTrypDB:TvY486_1112420"/>
<protein>
    <recommendedName>
        <fullName evidence="1">Centrosomal CEP44 domain-containing protein</fullName>
    </recommendedName>
</protein>
<dbReference type="Pfam" id="PF15007">
    <property type="entry name" value="CEP44"/>
    <property type="match status" value="1"/>
</dbReference>
<dbReference type="EMBL" id="HE573027">
    <property type="protein sequence ID" value="CCC53758.1"/>
    <property type="molecule type" value="Genomic_DNA"/>
</dbReference>
<dbReference type="AlphaFoldDB" id="G0UD48"/>
<reference evidence="2" key="1">
    <citation type="journal article" date="2012" name="Proc. Natl. Acad. Sci. U.S.A.">
        <title>Antigenic diversity is generated by distinct evolutionary mechanisms in African trypanosome species.</title>
        <authorList>
            <person name="Jackson A.P."/>
            <person name="Berry A."/>
            <person name="Aslett M."/>
            <person name="Allison H.C."/>
            <person name="Burton P."/>
            <person name="Vavrova-Anderson J."/>
            <person name="Brown R."/>
            <person name="Browne H."/>
            <person name="Corton N."/>
            <person name="Hauser H."/>
            <person name="Gamble J."/>
            <person name="Gilderthorp R."/>
            <person name="Marcello L."/>
            <person name="McQuillan J."/>
            <person name="Otto T.D."/>
            <person name="Quail M.A."/>
            <person name="Sanders M.J."/>
            <person name="van Tonder A."/>
            <person name="Ginger M.L."/>
            <person name="Field M.C."/>
            <person name="Barry J.D."/>
            <person name="Hertz-Fowler C."/>
            <person name="Berriman M."/>
        </authorList>
    </citation>
    <scope>NUCLEOTIDE SEQUENCE</scope>
    <source>
        <strain evidence="2">Y486</strain>
    </source>
</reference>
<name>G0UD48_TRYVY</name>
<evidence type="ECO:0000259" key="1">
    <source>
        <dbReference type="Pfam" id="PF15007"/>
    </source>
</evidence>
<feature type="domain" description="Centrosomal CEP44" evidence="1">
    <location>
        <begin position="7"/>
        <end position="119"/>
    </location>
</feature>
<accession>G0UD48</accession>
<gene>
    <name evidence="2" type="ORF">TVY486_1112420</name>
</gene>
<proteinExistence type="predicted"/>
<dbReference type="OMA" id="MTGNPHT"/>
<organism evidence="2">
    <name type="scientific">Trypanosoma vivax (strain Y486)</name>
    <dbReference type="NCBI Taxonomy" id="1055687"/>
    <lineage>
        <taxon>Eukaryota</taxon>
        <taxon>Discoba</taxon>
        <taxon>Euglenozoa</taxon>
        <taxon>Kinetoplastea</taxon>
        <taxon>Metakinetoplastina</taxon>
        <taxon>Trypanosomatida</taxon>
        <taxon>Trypanosomatidae</taxon>
        <taxon>Trypanosoma</taxon>
        <taxon>Duttonella</taxon>
    </lineage>
</organism>
<evidence type="ECO:0000313" key="2">
    <source>
        <dbReference type="EMBL" id="CCC53758.1"/>
    </source>
</evidence>